<protein>
    <submittedName>
        <fullName evidence="2">Uncharacterized protein</fullName>
    </submittedName>
</protein>
<dbReference type="Proteomes" id="UP000045706">
    <property type="component" value="Unassembled WGS sequence"/>
</dbReference>
<evidence type="ECO:0000313" key="1">
    <source>
        <dbReference type="EMBL" id="CRK16458.1"/>
    </source>
</evidence>
<organism evidence="2 3">
    <name type="scientific">Verticillium longisporum</name>
    <name type="common">Verticillium dahliae var. longisporum</name>
    <dbReference type="NCBI Taxonomy" id="100787"/>
    <lineage>
        <taxon>Eukaryota</taxon>
        <taxon>Fungi</taxon>
        <taxon>Dikarya</taxon>
        <taxon>Ascomycota</taxon>
        <taxon>Pezizomycotina</taxon>
        <taxon>Sordariomycetes</taxon>
        <taxon>Hypocreomycetidae</taxon>
        <taxon>Glomerellales</taxon>
        <taxon>Plectosphaerellaceae</taxon>
        <taxon>Verticillium</taxon>
    </lineage>
</organism>
<reference evidence="3 4" key="1">
    <citation type="submission" date="2015-05" db="EMBL/GenBank/DDBJ databases">
        <authorList>
            <person name="Fogelqvist Johan"/>
        </authorList>
    </citation>
    <scope>NUCLEOTIDE SEQUENCE [LARGE SCALE GENOMIC DNA]</scope>
    <source>
        <strain evidence="2">VL1</strain>
        <strain evidence="1">VL2</strain>
    </source>
</reference>
<dbReference type="AlphaFoldDB" id="A0A0G4MYZ3"/>
<gene>
    <name evidence="2" type="ORF">BN1708_001581</name>
    <name evidence="1" type="ORF">BN1723_010988</name>
</gene>
<dbReference type="Proteomes" id="UP000044602">
    <property type="component" value="Unassembled WGS sequence"/>
</dbReference>
<proteinExistence type="predicted"/>
<accession>A0A0G4MYZ3</accession>
<evidence type="ECO:0000313" key="4">
    <source>
        <dbReference type="Proteomes" id="UP000045706"/>
    </source>
</evidence>
<dbReference type="EMBL" id="CVQI01007002">
    <property type="protein sequence ID" value="CRK16458.1"/>
    <property type="molecule type" value="Genomic_DNA"/>
</dbReference>
<evidence type="ECO:0000313" key="3">
    <source>
        <dbReference type="Proteomes" id="UP000044602"/>
    </source>
</evidence>
<name>A0A0G4MYZ3_VERLO</name>
<keyword evidence="3" id="KW-1185">Reference proteome</keyword>
<dbReference type="EMBL" id="CVQH01025860">
    <property type="protein sequence ID" value="CRK39334.1"/>
    <property type="molecule type" value="Genomic_DNA"/>
</dbReference>
<sequence length="81" mass="8599">MTEDEALFECRVLESVYTDGKGISAIRAAAEAAKIVVNIGIPEMCATAAVLHAGNLGDDVIELTVNGAPYLKGFWSRLCVE</sequence>
<evidence type="ECO:0000313" key="2">
    <source>
        <dbReference type="EMBL" id="CRK39334.1"/>
    </source>
</evidence>